<dbReference type="EC" id="2.6.1.52" evidence="11"/>
<evidence type="ECO:0000256" key="3">
    <source>
        <dbReference type="ARBA" id="ARBA00006904"/>
    </source>
</evidence>
<keyword evidence="4 11" id="KW-0032">Aminotransferase</keyword>
<dbReference type="InterPro" id="IPR015424">
    <property type="entry name" value="PyrdxlP-dep_Trfase"/>
</dbReference>
<dbReference type="PANTHER" id="PTHR43247">
    <property type="entry name" value="PHOSPHOSERINE AMINOTRANSFERASE"/>
    <property type="match status" value="1"/>
</dbReference>
<comment type="caution">
    <text evidence="11">Lacks conserved residue(s) required for the propagation of feature annotation.</text>
</comment>
<reference evidence="14 15" key="1">
    <citation type="submission" date="2021-02" db="EMBL/GenBank/DDBJ databases">
        <title>Bacillus sp. RD4P76, an endophyte from a halophyte.</title>
        <authorList>
            <person name="Sun J.-Q."/>
        </authorList>
    </citation>
    <scope>NUCLEOTIDE SEQUENCE [LARGE SCALE GENOMIC DNA]</scope>
    <source>
        <strain evidence="14 15">RD4P76</strain>
    </source>
</reference>
<dbReference type="PIRSF" id="PIRSF000525">
    <property type="entry name" value="SerC"/>
    <property type="match status" value="1"/>
</dbReference>
<evidence type="ECO:0000259" key="13">
    <source>
        <dbReference type="Pfam" id="PF00266"/>
    </source>
</evidence>
<dbReference type="Gene3D" id="3.90.1150.10">
    <property type="entry name" value="Aspartate Aminotransferase, domain 1"/>
    <property type="match status" value="1"/>
</dbReference>
<dbReference type="InterPro" id="IPR020578">
    <property type="entry name" value="Aminotrans_V_PyrdxlP_BS"/>
</dbReference>
<dbReference type="PANTHER" id="PTHR43247:SF1">
    <property type="entry name" value="PHOSPHOSERINE AMINOTRANSFERASE"/>
    <property type="match status" value="1"/>
</dbReference>
<gene>
    <name evidence="11 14" type="primary">serC</name>
    <name evidence="14" type="ORF">JR050_18340</name>
</gene>
<comment type="subcellular location">
    <subcellularLocation>
        <location evidence="11">Cytoplasm</location>
    </subcellularLocation>
</comment>
<dbReference type="InterPro" id="IPR022278">
    <property type="entry name" value="Pser_aminoTfrase"/>
</dbReference>
<feature type="binding site" evidence="11">
    <location>
        <position position="42"/>
    </location>
    <ligand>
        <name>L-glutamate</name>
        <dbReference type="ChEBI" id="CHEBI:29985"/>
    </ligand>
</feature>
<comment type="caution">
    <text evidence="14">The sequence shown here is derived from an EMBL/GenBank/DDBJ whole genome shotgun (WGS) entry which is preliminary data.</text>
</comment>
<dbReference type="GO" id="GO:0004648">
    <property type="term" value="F:O-phospho-L-serine:2-oxoglutarate aminotransferase activity"/>
    <property type="evidence" value="ECO:0007669"/>
    <property type="project" value="UniProtKB-EC"/>
</dbReference>
<organism evidence="14 15">
    <name type="scientific">Bacillus suaedaesalsae</name>
    <dbReference type="NCBI Taxonomy" id="2810349"/>
    <lineage>
        <taxon>Bacteria</taxon>
        <taxon>Bacillati</taxon>
        <taxon>Bacillota</taxon>
        <taxon>Bacilli</taxon>
        <taxon>Bacillales</taxon>
        <taxon>Bacillaceae</taxon>
        <taxon>Bacillus</taxon>
    </lineage>
</organism>
<keyword evidence="7 11" id="KW-0663">Pyridoxal phosphate</keyword>
<keyword evidence="11" id="KW-0963">Cytoplasm</keyword>
<comment type="similarity">
    <text evidence="3 11">Belongs to the class-V pyridoxal-phosphate-dependent aminotransferase family. SerC subfamily.</text>
</comment>
<evidence type="ECO:0000256" key="6">
    <source>
        <dbReference type="ARBA" id="ARBA00022679"/>
    </source>
</evidence>
<evidence type="ECO:0000313" key="14">
    <source>
        <dbReference type="EMBL" id="MBM6619626.1"/>
    </source>
</evidence>
<feature type="binding site" evidence="11">
    <location>
        <position position="102"/>
    </location>
    <ligand>
        <name>pyridoxal 5'-phosphate</name>
        <dbReference type="ChEBI" id="CHEBI:597326"/>
    </ligand>
</feature>
<feature type="binding site" evidence="11">
    <location>
        <position position="171"/>
    </location>
    <ligand>
        <name>pyridoxal 5'-phosphate</name>
        <dbReference type="ChEBI" id="CHEBI:597326"/>
    </ligand>
</feature>
<evidence type="ECO:0000256" key="7">
    <source>
        <dbReference type="ARBA" id="ARBA00022898"/>
    </source>
</evidence>
<dbReference type="InterPro" id="IPR015422">
    <property type="entry name" value="PyrdxlP-dep_Trfase_small"/>
</dbReference>
<dbReference type="RefSeq" id="WP_204205095.1">
    <property type="nucleotide sequence ID" value="NZ_JAFELM010000043.1"/>
</dbReference>
<protein>
    <recommendedName>
        <fullName evidence="11">Phosphoserine aminotransferase</fullName>
        <ecNumber evidence="11">2.6.1.52</ecNumber>
    </recommendedName>
    <alternativeName>
        <fullName evidence="11">Phosphohydroxythreonine aminotransferase</fullName>
        <shortName evidence="11">PSAT</shortName>
    </alternativeName>
</protein>
<name>A0ABS2DMA3_9BACI</name>
<dbReference type="SUPFAM" id="SSF53383">
    <property type="entry name" value="PLP-dependent transferases"/>
    <property type="match status" value="1"/>
</dbReference>
<evidence type="ECO:0000256" key="8">
    <source>
        <dbReference type="ARBA" id="ARBA00023299"/>
    </source>
</evidence>
<accession>A0ABS2DMA3</accession>
<feature type="binding site" evidence="11">
    <location>
        <position position="194"/>
    </location>
    <ligand>
        <name>pyridoxal 5'-phosphate</name>
        <dbReference type="ChEBI" id="CHEBI:597326"/>
    </ligand>
</feature>
<dbReference type="NCBIfam" id="TIGR01364">
    <property type="entry name" value="serC_1"/>
    <property type="match status" value="1"/>
</dbReference>
<dbReference type="Pfam" id="PF00266">
    <property type="entry name" value="Aminotran_5"/>
    <property type="match status" value="1"/>
</dbReference>
<comment type="subunit">
    <text evidence="11">Homodimer.</text>
</comment>
<sequence length="370" mass="42100">MRRVTNFSAGPSTLPYSVLKKAQAEFTSYQNTGLSILEMSHRSKHFEEILFDTKQLLQKLMNIPNNYQVLFLQGGASLQFSMVPLNLFHRTNHAYYAHTGTWSEKAIQEARKMGEVTMISSSEDKAFTYIPPIHLPNHPSADYIHITTNNTIEGTRYDTIPNEFDIPLVADMSSNILSEVYDVTKFGLIYAGAQKNIGPAGLTIVIIRDDLIGKAPQNCPTMLDYSTYVKTKSLYNTPPTFSIYMTKLVLEWLQKQGGVEGIEKVNKEKARLLYSFLDHSPLFHSKVEPKFRSIMNIPFTTYNAELDQLFIQTALEHDFLELQGHRSTGGMRASLYNAMSIESVRKLVDFMKLFEQSYLLEGNYVSNKDL</sequence>
<dbReference type="PROSITE" id="PS00595">
    <property type="entry name" value="AA_TRANSFER_CLASS_5"/>
    <property type="match status" value="1"/>
</dbReference>
<evidence type="ECO:0000256" key="2">
    <source>
        <dbReference type="ARBA" id="ARBA00005099"/>
    </source>
</evidence>
<keyword evidence="8 11" id="KW-0718">Serine biosynthesis</keyword>
<comment type="catalytic activity">
    <reaction evidence="10 11 12">
        <text>O-phospho-L-serine + 2-oxoglutarate = 3-phosphooxypyruvate + L-glutamate</text>
        <dbReference type="Rhea" id="RHEA:14329"/>
        <dbReference type="ChEBI" id="CHEBI:16810"/>
        <dbReference type="ChEBI" id="CHEBI:18110"/>
        <dbReference type="ChEBI" id="CHEBI:29985"/>
        <dbReference type="ChEBI" id="CHEBI:57524"/>
        <dbReference type="EC" id="2.6.1.52"/>
    </reaction>
</comment>
<evidence type="ECO:0000256" key="10">
    <source>
        <dbReference type="ARBA" id="ARBA00049007"/>
    </source>
</evidence>
<feature type="binding site" evidence="11">
    <location>
        <begin position="236"/>
        <end position="237"/>
    </location>
    <ligand>
        <name>pyridoxal 5'-phosphate</name>
        <dbReference type="ChEBI" id="CHEBI:597326"/>
    </ligand>
</feature>
<dbReference type="InterPro" id="IPR000192">
    <property type="entry name" value="Aminotrans_V_dom"/>
</dbReference>
<keyword evidence="5 11" id="KW-0028">Amino-acid biosynthesis</keyword>
<keyword evidence="6 11" id="KW-0808">Transferase</keyword>
<comment type="catalytic activity">
    <reaction evidence="9 11">
        <text>4-(phosphooxy)-L-threonine + 2-oxoglutarate = (R)-3-hydroxy-2-oxo-4-phosphooxybutanoate + L-glutamate</text>
        <dbReference type="Rhea" id="RHEA:16573"/>
        <dbReference type="ChEBI" id="CHEBI:16810"/>
        <dbReference type="ChEBI" id="CHEBI:29985"/>
        <dbReference type="ChEBI" id="CHEBI:58452"/>
        <dbReference type="ChEBI" id="CHEBI:58538"/>
        <dbReference type="EC" id="2.6.1.52"/>
    </reaction>
</comment>
<dbReference type="Gene3D" id="3.40.640.10">
    <property type="entry name" value="Type I PLP-dependent aspartate aminotransferase-like (Major domain)"/>
    <property type="match status" value="1"/>
</dbReference>
<dbReference type="HAMAP" id="MF_00160">
    <property type="entry name" value="SerC_aminotrans_5"/>
    <property type="match status" value="1"/>
</dbReference>
<evidence type="ECO:0000256" key="1">
    <source>
        <dbReference type="ARBA" id="ARBA00003483"/>
    </source>
</evidence>
<evidence type="ECO:0000256" key="4">
    <source>
        <dbReference type="ARBA" id="ARBA00022576"/>
    </source>
</evidence>
<dbReference type="Proteomes" id="UP001518925">
    <property type="component" value="Unassembled WGS sequence"/>
</dbReference>
<feature type="domain" description="Aminotransferase class V" evidence="13">
    <location>
        <begin position="6"/>
        <end position="347"/>
    </location>
</feature>
<proteinExistence type="inferred from homology"/>
<dbReference type="InterPro" id="IPR015421">
    <property type="entry name" value="PyrdxlP-dep_Trfase_major"/>
</dbReference>
<evidence type="ECO:0000313" key="15">
    <source>
        <dbReference type="Proteomes" id="UP001518925"/>
    </source>
</evidence>
<comment type="function">
    <text evidence="1 11">Catalyzes the reversible conversion of 3-phosphohydroxypyruvate to phosphoserine and of 3-hydroxy-2-oxo-4-phosphonooxybutanoate to phosphohydroxythreonine.</text>
</comment>
<keyword evidence="15" id="KW-1185">Reference proteome</keyword>
<feature type="binding site" evidence="11">
    <location>
        <begin position="76"/>
        <end position="77"/>
    </location>
    <ligand>
        <name>pyridoxal 5'-phosphate</name>
        <dbReference type="ChEBI" id="CHEBI:597326"/>
    </ligand>
</feature>
<evidence type="ECO:0000256" key="9">
    <source>
        <dbReference type="ARBA" id="ARBA00047630"/>
    </source>
</evidence>
<dbReference type="EMBL" id="JAFELM010000043">
    <property type="protein sequence ID" value="MBM6619626.1"/>
    <property type="molecule type" value="Genomic_DNA"/>
</dbReference>
<dbReference type="NCBIfam" id="NF003764">
    <property type="entry name" value="PRK05355.1"/>
    <property type="match status" value="1"/>
</dbReference>
<feature type="modified residue" description="N6-(pyridoxal phosphate)lysine" evidence="11">
    <location>
        <position position="195"/>
    </location>
</feature>
<feature type="binding site" evidence="11">
    <location>
        <position position="151"/>
    </location>
    <ligand>
        <name>pyridoxal 5'-phosphate</name>
        <dbReference type="ChEBI" id="CHEBI:597326"/>
    </ligand>
</feature>
<evidence type="ECO:0000256" key="12">
    <source>
        <dbReference type="RuleBase" id="RU004505"/>
    </source>
</evidence>
<evidence type="ECO:0000256" key="11">
    <source>
        <dbReference type="HAMAP-Rule" id="MF_00160"/>
    </source>
</evidence>
<comment type="pathway">
    <text evidence="2 11 12">Amino-acid biosynthesis; L-serine biosynthesis; L-serine from 3-phospho-D-glycerate: step 2/3.</text>
</comment>
<evidence type="ECO:0000256" key="5">
    <source>
        <dbReference type="ARBA" id="ARBA00022605"/>
    </source>
</evidence>
<comment type="cofactor">
    <cofactor evidence="11">
        <name>pyridoxal 5'-phosphate</name>
        <dbReference type="ChEBI" id="CHEBI:597326"/>
    </cofactor>
    <text evidence="11">Binds 1 pyridoxal phosphate per subunit.</text>
</comment>